<dbReference type="InterPro" id="IPR053263">
    <property type="entry name" value="Euk_RPA34_RNAP_subunit"/>
</dbReference>
<feature type="compositionally biased region" description="Basic and acidic residues" evidence="1">
    <location>
        <begin position="251"/>
        <end position="261"/>
    </location>
</feature>
<feature type="compositionally biased region" description="Acidic residues" evidence="1">
    <location>
        <begin position="9"/>
        <end position="20"/>
    </location>
</feature>
<gene>
    <name evidence="2" type="ORF">PISL3812_02710</name>
</gene>
<dbReference type="InterPro" id="IPR013240">
    <property type="entry name" value="DNA-dir_RNA_pol1_su_RPA34"/>
</dbReference>
<feature type="compositionally biased region" description="Basic residues" evidence="1">
    <location>
        <begin position="305"/>
        <end position="316"/>
    </location>
</feature>
<keyword evidence="3" id="KW-1185">Reference proteome</keyword>
<sequence>MGKKLSDEVAVDSDASMEDVSDAKHGTAEESSSESNSRQSSSDSDSGSEAEAKTNVKSNQNTKSTQRPAATFRPPPGFTSKTRSKPSSATSALSNLDGKQVFHIAAPSFLPLSQVREIALDKALLGEPILSHKGVDYGLPTDQEGLQTGAADSETLLIYDDKKGVYVRKELQNIPSYTVQELVRLPNHDPPKAVQVQDKPARPQPKHLKMRFHPVGSGNLDAETIGSSSESEAENDDHEPTFIVPRLEHKRKTDSQDDQGEKKKKKKEKHASSQEADQKRGRQDGESEKKASKHRNETSEERRARKEKKKRKAEKK</sequence>
<dbReference type="STRING" id="28573.A0A0U1LQN9"/>
<feature type="compositionally biased region" description="Polar residues" evidence="1">
    <location>
        <begin position="79"/>
        <end position="93"/>
    </location>
</feature>
<dbReference type="PANTHER" id="PTHR28155">
    <property type="entry name" value="ACR243WP"/>
    <property type="match status" value="1"/>
</dbReference>
<dbReference type="EMBL" id="CVMT01000002">
    <property type="protein sequence ID" value="CRG85680.1"/>
    <property type="molecule type" value="Genomic_DNA"/>
</dbReference>
<feature type="compositionally biased region" description="Low complexity" evidence="1">
    <location>
        <begin position="29"/>
        <end position="49"/>
    </location>
</feature>
<dbReference type="OrthoDB" id="76224at2759"/>
<evidence type="ECO:0000313" key="2">
    <source>
        <dbReference type="EMBL" id="CRG85680.1"/>
    </source>
</evidence>
<feature type="region of interest" description="Disordered" evidence="1">
    <location>
        <begin position="1"/>
        <end position="93"/>
    </location>
</feature>
<evidence type="ECO:0000313" key="3">
    <source>
        <dbReference type="Proteomes" id="UP000054383"/>
    </source>
</evidence>
<dbReference type="AlphaFoldDB" id="A0A0U1LQN9"/>
<dbReference type="Proteomes" id="UP000054383">
    <property type="component" value="Unassembled WGS sequence"/>
</dbReference>
<feature type="compositionally biased region" description="Basic and acidic residues" evidence="1">
    <location>
        <begin position="270"/>
        <end position="304"/>
    </location>
</feature>
<feature type="region of interest" description="Disordered" evidence="1">
    <location>
        <begin position="185"/>
        <end position="316"/>
    </location>
</feature>
<dbReference type="OMA" id="LKMRFLP"/>
<dbReference type="GO" id="GO:0006360">
    <property type="term" value="P:transcription by RNA polymerase I"/>
    <property type="evidence" value="ECO:0007669"/>
    <property type="project" value="InterPro"/>
</dbReference>
<protein>
    <recommendedName>
        <fullName evidence="4">DNA-directed RNA polymerase I subunit RPA34</fullName>
    </recommendedName>
</protein>
<evidence type="ECO:0000256" key="1">
    <source>
        <dbReference type="SAM" id="MobiDB-lite"/>
    </source>
</evidence>
<dbReference type="Pfam" id="PF08208">
    <property type="entry name" value="RNA_polI_A34"/>
    <property type="match status" value="1"/>
</dbReference>
<dbReference type="PANTHER" id="PTHR28155:SF1">
    <property type="entry name" value="DNA-DIRECTED RNA POLYMERASE I SUBUNIT RPA34.5-DOMAIN-CONTAINING PROTEIN"/>
    <property type="match status" value="1"/>
</dbReference>
<evidence type="ECO:0008006" key="4">
    <source>
        <dbReference type="Google" id="ProtNLM"/>
    </source>
</evidence>
<name>A0A0U1LQN9_TALIS</name>
<proteinExistence type="predicted"/>
<feature type="compositionally biased region" description="Polar residues" evidence="1">
    <location>
        <begin position="55"/>
        <end position="68"/>
    </location>
</feature>
<organism evidence="2 3">
    <name type="scientific">Talaromyces islandicus</name>
    <name type="common">Penicillium islandicum</name>
    <dbReference type="NCBI Taxonomy" id="28573"/>
    <lineage>
        <taxon>Eukaryota</taxon>
        <taxon>Fungi</taxon>
        <taxon>Dikarya</taxon>
        <taxon>Ascomycota</taxon>
        <taxon>Pezizomycotina</taxon>
        <taxon>Eurotiomycetes</taxon>
        <taxon>Eurotiomycetidae</taxon>
        <taxon>Eurotiales</taxon>
        <taxon>Trichocomaceae</taxon>
        <taxon>Talaromyces</taxon>
        <taxon>Talaromyces sect. Islandici</taxon>
    </lineage>
</organism>
<reference evidence="2 3" key="1">
    <citation type="submission" date="2015-04" db="EMBL/GenBank/DDBJ databases">
        <authorList>
            <person name="Syromyatnikov M.Y."/>
            <person name="Popov V.N."/>
        </authorList>
    </citation>
    <scope>NUCLEOTIDE SEQUENCE [LARGE SCALE GENOMIC DNA]</scope>
    <source>
        <strain evidence="2">WF-38-12</strain>
    </source>
</reference>
<accession>A0A0U1LQN9</accession>